<keyword evidence="4 6" id="KW-0975">Bacterial flagellum</keyword>
<comment type="similarity">
    <text evidence="2 6">Belongs to the flagella basal body rod proteins family.</text>
</comment>
<evidence type="ECO:0000256" key="4">
    <source>
        <dbReference type="ARBA" id="ARBA00023143"/>
    </source>
</evidence>
<dbReference type="InterPro" id="IPR001444">
    <property type="entry name" value="Flag_bb_rod_N"/>
</dbReference>
<evidence type="ECO:0000313" key="8">
    <source>
        <dbReference type="EMBL" id="MFC3050895.1"/>
    </source>
</evidence>
<dbReference type="InterPro" id="IPR006300">
    <property type="entry name" value="FlgB"/>
</dbReference>
<dbReference type="EMBL" id="JBHRSL010000002">
    <property type="protein sequence ID" value="MFC3050895.1"/>
    <property type="molecule type" value="Genomic_DNA"/>
</dbReference>
<sequence length="145" mass="15719">MNLTSIPIMAALKERMSWLNNNQNVISQNIANADTPNYKAKELEKQDFSSILSNLVTEKGSAGSTTSMRVTNNRHMNTSGAMAGAESQAREVKGGEETLSGNSVILEEQMMKLADNQMKYSMVVNLYKKNVGLLKAAMGKGSGGR</sequence>
<dbReference type="Proteomes" id="UP001595444">
    <property type="component" value="Unassembled WGS sequence"/>
</dbReference>
<comment type="subunit">
    <text evidence="6">The basal body constitutes a major portion of the flagellar organelle and consists of a number of rings mounted on a central rod.</text>
</comment>
<proteinExistence type="inferred from homology"/>
<evidence type="ECO:0000256" key="2">
    <source>
        <dbReference type="ARBA" id="ARBA00009677"/>
    </source>
</evidence>
<comment type="subcellular location">
    <subcellularLocation>
        <location evidence="1 6">Bacterial flagellum basal body</location>
    </subcellularLocation>
</comment>
<dbReference type="PIRSF" id="PIRSF002889">
    <property type="entry name" value="Rod_FlgB"/>
    <property type="match status" value="1"/>
</dbReference>
<dbReference type="RefSeq" id="WP_228073447.1">
    <property type="nucleotide sequence ID" value="NZ_CP061205.1"/>
</dbReference>
<name>A0ABV7D2E9_9PROT</name>
<dbReference type="NCBIfam" id="TIGR01396">
    <property type="entry name" value="FlgB"/>
    <property type="match status" value="1"/>
</dbReference>
<keyword evidence="8" id="KW-0969">Cilium</keyword>
<keyword evidence="9" id="KW-1185">Reference proteome</keyword>
<keyword evidence="8" id="KW-0282">Flagellum</keyword>
<keyword evidence="8" id="KW-0966">Cell projection</keyword>
<evidence type="ECO:0000313" key="9">
    <source>
        <dbReference type="Proteomes" id="UP001595444"/>
    </source>
</evidence>
<evidence type="ECO:0000259" key="7">
    <source>
        <dbReference type="Pfam" id="PF00460"/>
    </source>
</evidence>
<gene>
    <name evidence="8" type="primary">flgB</name>
    <name evidence="8" type="ORF">ACFOKA_03140</name>
</gene>
<evidence type="ECO:0000256" key="3">
    <source>
        <dbReference type="ARBA" id="ARBA00014376"/>
    </source>
</evidence>
<dbReference type="Pfam" id="PF00460">
    <property type="entry name" value="Flg_bb_rod"/>
    <property type="match status" value="1"/>
</dbReference>
<evidence type="ECO:0000256" key="5">
    <source>
        <dbReference type="ARBA" id="ARBA00024934"/>
    </source>
</evidence>
<organism evidence="8 9">
    <name type="scientific">Kordiimonas pumila</name>
    <dbReference type="NCBI Taxonomy" id="2161677"/>
    <lineage>
        <taxon>Bacteria</taxon>
        <taxon>Pseudomonadati</taxon>
        <taxon>Pseudomonadota</taxon>
        <taxon>Alphaproteobacteria</taxon>
        <taxon>Kordiimonadales</taxon>
        <taxon>Kordiimonadaceae</taxon>
        <taxon>Kordiimonas</taxon>
    </lineage>
</organism>
<protein>
    <recommendedName>
        <fullName evidence="3 6">Flagellar basal body rod protein FlgB</fullName>
    </recommendedName>
</protein>
<reference evidence="9" key="1">
    <citation type="journal article" date="2019" name="Int. J. Syst. Evol. Microbiol.">
        <title>The Global Catalogue of Microorganisms (GCM) 10K type strain sequencing project: providing services to taxonomists for standard genome sequencing and annotation.</title>
        <authorList>
            <consortium name="The Broad Institute Genomics Platform"/>
            <consortium name="The Broad Institute Genome Sequencing Center for Infectious Disease"/>
            <person name="Wu L."/>
            <person name="Ma J."/>
        </authorList>
    </citation>
    <scope>NUCLEOTIDE SEQUENCE [LARGE SCALE GENOMIC DNA]</scope>
    <source>
        <strain evidence="9">KCTC 62164</strain>
    </source>
</reference>
<comment type="caution">
    <text evidence="8">The sequence shown here is derived from an EMBL/GenBank/DDBJ whole genome shotgun (WGS) entry which is preliminary data.</text>
</comment>
<evidence type="ECO:0000256" key="6">
    <source>
        <dbReference type="PIRNR" id="PIRNR002889"/>
    </source>
</evidence>
<feature type="domain" description="Flagellar basal body rod protein N-terminal" evidence="7">
    <location>
        <begin position="15"/>
        <end position="39"/>
    </location>
</feature>
<accession>A0ABV7D2E9</accession>
<comment type="function">
    <text evidence="5 6">Structural component of flagellum, the bacterial motility apparatus. Part of the rod structure of flagellar basal body.</text>
</comment>
<evidence type="ECO:0000256" key="1">
    <source>
        <dbReference type="ARBA" id="ARBA00004117"/>
    </source>
</evidence>